<reference evidence="3 4" key="1">
    <citation type="submission" date="2020-04" db="EMBL/GenBank/DDBJ databases">
        <authorList>
            <person name="Laetsch R D."/>
            <person name="Stevens L."/>
            <person name="Kumar S."/>
            <person name="Blaxter L. M."/>
        </authorList>
    </citation>
    <scope>NUCLEOTIDE SEQUENCE [LARGE SCALE GENOMIC DNA]</scope>
</reference>
<evidence type="ECO:0000256" key="2">
    <source>
        <dbReference type="ARBA" id="ARBA00014933"/>
    </source>
</evidence>
<dbReference type="SUPFAM" id="SSF48371">
    <property type="entry name" value="ARM repeat"/>
    <property type="match status" value="1"/>
</dbReference>
<proteinExistence type="inferred from homology"/>
<dbReference type="Pfam" id="PF10508">
    <property type="entry name" value="Proteasom_PSMB"/>
    <property type="match status" value="1"/>
</dbReference>
<evidence type="ECO:0000313" key="4">
    <source>
        <dbReference type="Proteomes" id="UP000494206"/>
    </source>
</evidence>
<dbReference type="OrthoDB" id="10250600at2759"/>
<keyword evidence="4" id="KW-1185">Reference proteome</keyword>
<organism evidence="3 4">
    <name type="scientific">Caenorhabditis bovis</name>
    <dbReference type="NCBI Taxonomy" id="2654633"/>
    <lineage>
        <taxon>Eukaryota</taxon>
        <taxon>Metazoa</taxon>
        <taxon>Ecdysozoa</taxon>
        <taxon>Nematoda</taxon>
        <taxon>Chromadorea</taxon>
        <taxon>Rhabditida</taxon>
        <taxon>Rhabditina</taxon>
        <taxon>Rhabditomorpha</taxon>
        <taxon>Rhabditoidea</taxon>
        <taxon>Rhabditidae</taxon>
        <taxon>Peloderinae</taxon>
        <taxon>Caenorhabditis</taxon>
    </lineage>
</organism>
<sequence length="481" mass="54217">MTELAPLETSQHFLDLRAEYLAERNMAKGIKILERLVTIDPEKVTDNAWLYCKDLMTVVLEDMPFEEFLVHHQILLLSCIPHSPARVNEILARIITKKLANRQILSDSASAVAVAFARRIDDTECFEAIAELLGPVAGNELIVQELKYQLDSLQGIRQAENRFRIYQVLIEAMKCGKYHSNLDVFMSALLNEVTSTRDVLTQLNALDVFADLMMSGPANAKILLDAGVPQTIYNILQSSKTSPDGGFLFTGCVRFFGHLARHYPEVLETFPEFLPYVTDMVVHFDLLDASQRVLAFDTFANVAYTEKGKEMIELVAKDKLQSVLQAVGAAMNHGPIELRCRHVQAGALLFQKMQDETAIRWYTMMGGDVLTAAILAGVKKPFIELCGEILMLILELFNYPSIILAYVRFAGFTEWLLDENWEHERATVHIKKLIVKLMIAKNEQEVLGKAPKVLEFDSAYIVRLKAYLLPKPANPQVELAL</sequence>
<name>A0A8S1EIA3_9PELO</name>
<dbReference type="PANTHER" id="PTHR13554:SF10">
    <property type="entry name" value="26S PROTEASOME NON-ATPASE REGULATORY SUBUNIT 5"/>
    <property type="match status" value="1"/>
</dbReference>
<evidence type="ECO:0000313" key="3">
    <source>
        <dbReference type="EMBL" id="CAB3401735.1"/>
    </source>
</evidence>
<dbReference type="GO" id="GO:0005829">
    <property type="term" value="C:cytosol"/>
    <property type="evidence" value="ECO:0007669"/>
    <property type="project" value="TreeGrafter"/>
</dbReference>
<accession>A0A8S1EIA3</accession>
<comment type="caution">
    <text evidence="3">The sequence shown here is derived from an EMBL/GenBank/DDBJ whole genome shotgun (WGS) entry which is preliminary data.</text>
</comment>
<dbReference type="InterPro" id="IPR016024">
    <property type="entry name" value="ARM-type_fold"/>
</dbReference>
<gene>
    <name evidence="3" type="ORF">CBOVIS_LOCUS4442</name>
</gene>
<protein>
    <recommendedName>
        <fullName evidence="2">26S proteasome non-ATPase regulatory subunit 5</fullName>
    </recommendedName>
</protein>
<dbReference type="AlphaFoldDB" id="A0A8S1EIA3"/>
<dbReference type="EMBL" id="CADEPM010000003">
    <property type="protein sequence ID" value="CAB3401735.1"/>
    <property type="molecule type" value="Genomic_DNA"/>
</dbReference>
<evidence type="ECO:0000256" key="1">
    <source>
        <dbReference type="ARBA" id="ARBA00006823"/>
    </source>
</evidence>
<comment type="similarity">
    <text evidence="1">Belongs to the proteasome subunit S5B/HSM3 family.</text>
</comment>
<dbReference type="Proteomes" id="UP000494206">
    <property type="component" value="Unassembled WGS sequence"/>
</dbReference>
<dbReference type="GO" id="GO:0043248">
    <property type="term" value="P:proteasome assembly"/>
    <property type="evidence" value="ECO:0007669"/>
    <property type="project" value="InterPro"/>
</dbReference>
<dbReference type="InterPro" id="IPR019538">
    <property type="entry name" value="PSMD5"/>
</dbReference>
<dbReference type="PANTHER" id="PTHR13554">
    <property type="entry name" value="26S PROTEASOME NON-ATPASE REGULATORY SUBUNIT 5-RELATED"/>
    <property type="match status" value="1"/>
</dbReference>